<feature type="binding site" evidence="13">
    <location>
        <begin position="143"/>
        <end position="144"/>
    </location>
    <ligand>
        <name>(S)-2,3,4,5-tetrahydrodipicolinate</name>
        <dbReference type="ChEBI" id="CHEBI:16845"/>
    </ligand>
</feature>
<sequence length="241" mass="26790">MNIALLGYGKMGKTIEEIAINRGHEIVLKVEQDISNYKVEENKIDVAIDFSIPGAAFNNITTCFRKSIPVVCGTTGWLDHLDEAKEICLKNDSAFLYASNFSVGVNIFFELNKKLASMMQGMEDYSVNIEEIHHTQKLDAPSGTAITLANQIKEIGTHFKGWKLDKKEDHFIPIFAKREENVPGTHTVSYVSEIDSIEIKHTANSRLGFALGAVLAAEFLHNKKGIFSMKDVLSGLLQDNV</sequence>
<dbReference type="PANTHER" id="PTHR20836:SF0">
    <property type="entry name" value="4-HYDROXY-TETRAHYDRODIPICOLINATE REDUCTASE 1, CHLOROPLASTIC-RELATED"/>
    <property type="match status" value="1"/>
</dbReference>
<dbReference type="InterPro" id="IPR022663">
    <property type="entry name" value="DapB_C"/>
</dbReference>
<dbReference type="SUPFAM" id="SSF51735">
    <property type="entry name" value="NAD(P)-binding Rossmann-fold domains"/>
    <property type="match status" value="1"/>
</dbReference>
<feature type="domain" description="Dihydrodipicolinate reductase C-terminal" evidence="15">
    <location>
        <begin position="104"/>
        <end position="233"/>
    </location>
</feature>
<evidence type="ECO:0000256" key="1">
    <source>
        <dbReference type="ARBA" id="ARBA00006642"/>
    </source>
</evidence>
<evidence type="ECO:0000256" key="8">
    <source>
        <dbReference type="ARBA" id="ARBA00023154"/>
    </source>
</evidence>
<dbReference type="SUPFAM" id="SSF55347">
    <property type="entry name" value="Glyceraldehyde-3-phosphate dehydrogenase-like, C-terminal domain"/>
    <property type="match status" value="1"/>
</dbReference>
<comment type="catalytic activity">
    <reaction evidence="12 13">
        <text>(S)-2,3,4,5-tetrahydrodipicolinate + NAD(+) + H2O = (2S,4S)-4-hydroxy-2,3,4,5-tetrahydrodipicolinate + NADH + H(+)</text>
        <dbReference type="Rhea" id="RHEA:35323"/>
        <dbReference type="ChEBI" id="CHEBI:15377"/>
        <dbReference type="ChEBI" id="CHEBI:15378"/>
        <dbReference type="ChEBI" id="CHEBI:16845"/>
        <dbReference type="ChEBI" id="CHEBI:57540"/>
        <dbReference type="ChEBI" id="CHEBI:57945"/>
        <dbReference type="ChEBI" id="CHEBI:67139"/>
        <dbReference type="EC" id="1.17.1.8"/>
    </reaction>
</comment>
<dbReference type="InterPro" id="IPR036291">
    <property type="entry name" value="NAD(P)-bd_dom_sf"/>
</dbReference>
<name>A0ABW5X7F8_9FLAO</name>
<keyword evidence="7 13" id="KW-0520">NAD</keyword>
<keyword evidence="4 13" id="KW-0521">NADP</keyword>
<dbReference type="Pfam" id="PF05173">
    <property type="entry name" value="DapB_C"/>
    <property type="match status" value="1"/>
</dbReference>
<evidence type="ECO:0000256" key="5">
    <source>
        <dbReference type="ARBA" id="ARBA00022915"/>
    </source>
</evidence>
<reference evidence="17" key="1">
    <citation type="journal article" date="2019" name="Int. J. Syst. Evol. Microbiol.">
        <title>The Global Catalogue of Microorganisms (GCM) 10K type strain sequencing project: providing services to taxonomists for standard genome sequencing and annotation.</title>
        <authorList>
            <consortium name="The Broad Institute Genomics Platform"/>
            <consortium name="The Broad Institute Genome Sequencing Center for Infectious Disease"/>
            <person name="Wu L."/>
            <person name="Ma J."/>
        </authorList>
    </citation>
    <scope>NUCLEOTIDE SEQUENCE [LARGE SCALE GENOMIC DNA]</scope>
    <source>
        <strain evidence="17">KCTC 52925</strain>
    </source>
</reference>
<comment type="subcellular location">
    <subcellularLocation>
        <location evidence="13">Cytoplasm</location>
    </subcellularLocation>
</comment>
<comment type="pathway">
    <text evidence="9 13">Amino-acid biosynthesis; L-lysine biosynthesis via DAP pathway; (S)-tetrahydrodipicolinate from L-aspartate: step 4/4.</text>
</comment>
<dbReference type="RefSeq" id="WP_251738878.1">
    <property type="nucleotide sequence ID" value="NZ_JBHUOJ010000032.1"/>
</dbReference>
<comment type="similarity">
    <text evidence="1 13">Belongs to the DapB family.</text>
</comment>
<evidence type="ECO:0000256" key="4">
    <source>
        <dbReference type="ARBA" id="ARBA00022857"/>
    </source>
</evidence>
<dbReference type="EC" id="1.17.1.8" evidence="10 13"/>
<dbReference type="InterPro" id="IPR000846">
    <property type="entry name" value="DapB_N"/>
</dbReference>
<evidence type="ECO:0000256" key="9">
    <source>
        <dbReference type="ARBA" id="ARBA00037922"/>
    </source>
</evidence>
<dbReference type="PANTHER" id="PTHR20836">
    <property type="entry name" value="DIHYDRODIPICOLINATE REDUCTASE"/>
    <property type="match status" value="1"/>
</dbReference>
<protein>
    <recommendedName>
        <fullName evidence="10 13">4-hydroxy-tetrahydrodipicolinate reductase</fullName>
        <shortName evidence="13">HTPA reductase</shortName>
        <ecNumber evidence="10 13">1.17.1.8</ecNumber>
    </recommendedName>
</protein>
<comment type="caution">
    <text evidence="16">The sequence shown here is derived from an EMBL/GenBank/DDBJ whole genome shotgun (WGS) entry which is preliminary data.</text>
</comment>
<dbReference type="InterPro" id="IPR023940">
    <property type="entry name" value="DHDPR_bac"/>
</dbReference>
<comment type="function">
    <text evidence="13">Catalyzes the conversion of 4-hydroxy-tetrahydrodipicolinate (HTPA) to tetrahydrodipicolinate.</text>
</comment>
<evidence type="ECO:0000256" key="12">
    <source>
        <dbReference type="ARBA" id="ARBA00049396"/>
    </source>
</evidence>
<proteinExistence type="inferred from homology"/>
<accession>A0ABW5X7F8</accession>
<comment type="caution">
    <text evidence="13">Lacks conserved residue(s) required for the propagation of feature annotation.</text>
</comment>
<keyword evidence="17" id="KW-1185">Reference proteome</keyword>
<dbReference type="HAMAP" id="MF_00102">
    <property type="entry name" value="DapB"/>
    <property type="match status" value="1"/>
</dbReference>
<dbReference type="PROSITE" id="PS01298">
    <property type="entry name" value="DAPB"/>
    <property type="match status" value="1"/>
</dbReference>
<evidence type="ECO:0000256" key="3">
    <source>
        <dbReference type="ARBA" id="ARBA00022605"/>
    </source>
</evidence>
<keyword evidence="5 13" id="KW-0220">Diaminopimelate biosynthesis</keyword>
<evidence type="ECO:0000259" key="14">
    <source>
        <dbReference type="Pfam" id="PF01113"/>
    </source>
</evidence>
<evidence type="ECO:0000256" key="13">
    <source>
        <dbReference type="HAMAP-Rule" id="MF_00102"/>
    </source>
</evidence>
<feature type="binding site" evidence="13">
    <location>
        <begin position="73"/>
        <end position="75"/>
    </location>
    <ligand>
        <name>NAD(+)</name>
        <dbReference type="ChEBI" id="CHEBI:57540"/>
    </ligand>
</feature>
<evidence type="ECO:0000256" key="2">
    <source>
        <dbReference type="ARBA" id="ARBA00022490"/>
    </source>
</evidence>
<dbReference type="PIRSF" id="PIRSF000161">
    <property type="entry name" value="DHPR"/>
    <property type="match status" value="1"/>
</dbReference>
<evidence type="ECO:0000259" key="15">
    <source>
        <dbReference type="Pfam" id="PF05173"/>
    </source>
</evidence>
<feature type="binding site" evidence="13">
    <location>
        <position position="134"/>
    </location>
    <ligand>
        <name>(S)-2,3,4,5-tetrahydrodipicolinate</name>
        <dbReference type="ChEBI" id="CHEBI:16845"/>
    </ligand>
</feature>
<comment type="catalytic activity">
    <reaction evidence="11 13">
        <text>(S)-2,3,4,5-tetrahydrodipicolinate + NADP(+) + H2O = (2S,4S)-4-hydroxy-2,3,4,5-tetrahydrodipicolinate + NADPH + H(+)</text>
        <dbReference type="Rhea" id="RHEA:35331"/>
        <dbReference type="ChEBI" id="CHEBI:15377"/>
        <dbReference type="ChEBI" id="CHEBI:15378"/>
        <dbReference type="ChEBI" id="CHEBI:16845"/>
        <dbReference type="ChEBI" id="CHEBI:57783"/>
        <dbReference type="ChEBI" id="CHEBI:58349"/>
        <dbReference type="ChEBI" id="CHEBI:67139"/>
        <dbReference type="EC" id="1.17.1.8"/>
    </reaction>
</comment>
<keyword evidence="3 13" id="KW-0028">Amino-acid biosynthesis</keyword>
<keyword evidence="8 13" id="KW-0457">Lysine biosynthesis</keyword>
<dbReference type="NCBIfam" id="TIGR00036">
    <property type="entry name" value="dapB"/>
    <property type="match status" value="1"/>
</dbReference>
<feature type="binding site" evidence="13">
    <location>
        <begin position="98"/>
        <end position="101"/>
    </location>
    <ligand>
        <name>NAD(+)</name>
        <dbReference type="ChEBI" id="CHEBI:57540"/>
    </ligand>
</feature>
<evidence type="ECO:0000256" key="10">
    <source>
        <dbReference type="ARBA" id="ARBA00038983"/>
    </source>
</evidence>
<comment type="subunit">
    <text evidence="13">Homotetramer.</text>
</comment>
<dbReference type="Gene3D" id="3.40.50.720">
    <property type="entry name" value="NAD(P)-binding Rossmann-like Domain"/>
    <property type="match status" value="1"/>
</dbReference>
<dbReference type="InterPro" id="IPR022664">
    <property type="entry name" value="DapB_N_CS"/>
</dbReference>
<evidence type="ECO:0000313" key="17">
    <source>
        <dbReference type="Proteomes" id="UP001597438"/>
    </source>
</evidence>
<feature type="active site" description="Proton donor" evidence="13">
    <location>
        <position position="137"/>
    </location>
</feature>
<feature type="domain" description="Dihydrodipicolinate reductase N-terminal" evidence="14">
    <location>
        <begin position="1"/>
        <end position="101"/>
    </location>
</feature>
<feature type="binding site" evidence="13">
    <location>
        <position position="31"/>
    </location>
    <ligand>
        <name>NAD(+)</name>
        <dbReference type="ChEBI" id="CHEBI:57540"/>
    </ligand>
</feature>
<gene>
    <name evidence="13 16" type="primary">dapB</name>
    <name evidence="16" type="ORF">ACFSYS_14495</name>
</gene>
<dbReference type="Proteomes" id="UP001597438">
    <property type="component" value="Unassembled WGS sequence"/>
</dbReference>
<keyword evidence="6 13" id="KW-0560">Oxidoreductase</keyword>
<dbReference type="GO" id="GO:0008839">
    <property type="term" value="F:4-hydroxy-tetrahydrodipicolinate reductase"/>
    <property type="evidence" value="ECO:0007669"/>
    <property type="project" value="UniProtKB-EC"/>
</dbReference>
<evidence type="ECO:0000256" key="11">
    <source>
        <dbReference type="ARBA" id="ARBA00049080"/>
    </source>
</evidence>
<evidence type="ECO:0000256" key="6">
    <source>
        <dbReference type="ARBA" id="ARBA00023002"/>
    </source>
</evidence>
<organism evidence="16 17">
    <name type="scientific">Christiangramia antarctica</name>
    <dbReference type="NCBI Taxonomy" id="2058158"/>
    <lineage>
        <taxon>Bacteria</taxon>
        <taxon>Pseudomonadati</taxon>
        <taxon>Bacteroidota</taxon>
        <taxon>Flavobacteriia</taxon>
        <taxon>Flavobacteriales</taxon>
        <taxon>Flavobacteriaceae</taxon>
        <taxon>Christiangramia</taxon>
    </lineage>
</organism>
<dbReference type="Pfam" id="PF01113">
    <property type="entry name" value="DapB_N"/>
    <property type="match status" value="1"/>
</dbReference>
<comment type="caution">
    <text evidence="13">Was originally thought to be a dihydrodipicolinate reductase (DHDPR), catalyzing the conversion of dihydrodipicolinate to tetrahydrodipicolinate. However, it was shown in E.coli that the substrate of the enzymatic reaction is not dihydrodipicolinate (DHDP) but in fact (2S,4S)-4-hydroxy-2,3,4,5-tetrahydrodipicolinic acid (HTPA), the product released by the DapA-catalyzed reaction.</text>
</comment>
<evidence type="ECO:0000313" key="16">
    <source>
        <dbReference type="EMBL" id="MFD2834498.1"/>
    </source>
</evidence>
<dbReference type="Gene3D" id="3.30.360.10">
    <property type="entry name" value="Dihydrodipicolinate Reductase, domain 2"/>
    <property type="match status" value="1"/>
</dbReference>
<keyword evidence="2 13" id="KW-0963">Cytoplasm</keyword>
<dbReference type="EMBL" id="JBHUOJ010000032">
    <property type="protein sequence ID" value="MFD2834498.1"/>
    <property type="molecule type" value="Genomic_DNA"/>
</dbReference>
<feature type="active site" description="Proton donor/acceptor" evidence="13">
    <location>
        <position position="133"/>
    </location>
</feature>
<evidence type="ECO:0000256" key="7">
    <source>
        <dbReference type="ARBA" id="ARBA00023027"/>
    </source>
</evidence>